<proteinExistence type="predicted"/>
<reference evidence="1" key="1">
    <citation type="submission" date="2021-10" db="EMBL/GenBank/DDBJ databases">
        <title>Tamlana sargassums sp. nov., and Tamlana laminarinivorans sp. nov., two new bacteria isolated from the brown alga.</title>
        <authorList>
            <person name="Li J."/>
        </authorList>
    </citation>
    <scope>NUCLEOTIDE SEQUENCE</scope>
    <source>
        <strain evidence="1">62-3</strain>
    </source>
</reference>
<name>A0A9X1I7P6_9FLAO</name>
<dbReference type="AlphaFoldDB" id="A0A9X1I7P6"/>
<gene>
    <name evidence="1" type="ORF">LG651_08575</name>
</gene>
<comment type="caution">
    <text evidence="1">The sequence shown here is derived from an EMBL/GenBank/DDBJ whole genome shotgun (WGS) entry which is preliminary data.</text>
</comment>
<evidence type="ECO:0000313" key="1">
    <source>
        <dbReference type="EMBL" id="MCB4808304.1"/>
    </source>
</evidence>
<evidence type="ECO:0008006" key="3">
    <source>
        <dbReference type="Google" id="ProtNLM"/>
    </source>
</evidence>
<dbReference type="Proteomes" id="UP001139286">
    <property type="component" value="Unassembled WGS sequence"/>
</dbReference>
<dbReference type="RefSeq" id="WP_226695722.1">
    <property type="nucleotide sequence ID" value="NZ_JAJAPX010000003.1"/>
</dbReference>
<accession>A0A9X1I7P6</accession>
<protein>
    <recommendedName>
        <fullName evidence="3">STAS/SEC14 domain-containing protein</fullName>
    </recommendedName>
</protein>
<sequence length="127" mass="14328">MIKALDLEIGTVKIYKSHLIVEINEGETITEVSNNILIDIADAYYPIKPFVYITNRVNSYAVNPEVYAKTSKIPNLAGFSVVSTSNLSINNAEVEKLFINKPFEIFTDLNEAIIWAENIVTKYNKII</sequence>
<keyword evidence="2" id="KW-1185">Reference proteome</keyword>
<dbReference type="EMBL" id="JAJAPX010000003">
    <property type="protein sequence ID" value="MCB4808304.1"/>
    <property type="molecule type" value="Genomic_DNA"/>
</dbReference>
<evidence type="ECO:0000313" key="2">
    <source>
        <dbReference type="Proteomes" id="UP001139286"/>
    </source>
</evidence>
<organism evidence="1 2">
    <name type="scientific">Neotamlana sargassicola</name>
    <dbReference type="NCBI Taxonomy" id="2883125"/>
    <lineage>
        <taxon>Bacteria</taxon>
        <taxon>Pseudomonadati</taxon>
        <taxon>Bacteroidota</taxon>
        <taxon>Flavobacteriia</taxon>
        <taxon>Flavobacteriales</taxon>
        <taxon>Flavobacteriaceae</taxon>
        <taxon>Neotamlana</taxon>
    </lineage>
</organism>